<accession>A0A1I5IZJ7</accession>
<dbReference type="Proteomes" id="UP000199614">
    <property type="component" value="Unassembled WGS sequence"/>
</dbReference>
<dbReference type="STRING" id="260086.SAMN05216207_11603"/>
<sequence>RQYFPKGTSLGDVTQAQLDEIAHRLNTRPRKSVRRMMVSACRCR</sequence>
<evidence type="ECO:0008006" key="3">
    <source>
        <dbReference type="Google" id="ProtNLM"/>
    </source>
</evidence>
<dbReference type="EMBL" id="FOUY01000160">
    <property type="protein sequence ID" value="SFO65922.1"/>
    <property type="molecule type" value="Genomic_DNA"/>
</dbReference>
<evidence type="ECO:0000313" key="1">
    <source>
        <dbReference type="EMBL" id="SFO65922.1"/>
    </source>
</evidence>
<gene>
    <name evidence="1" type="ORF">SAMN05216207_11603</name>
</gene>
<dbReference type="AlphaFoldDB" id="A0A1I5IZJ7"/>
<name>A0A1I5IZJ7_PSUAM</name>
<organism evidence="1 2">
    <name type="scientific">Pseudonocardia ammonioxydans</name>
    <dbReference type="NCBI Taxonomy" id="260086"/>
    <lineage>
        <taxon>Bacteria</taxon>
        <taxon>Bacillati</taxon>
        <taxon>Actinomycetota</taxon>
        <taxon>Actinomycetes</taxon>
        <taxon>Pseudonocardiales</taxon>
        <taxon>Pseudonocardiaceae</taxon>
        <taxon>Pseudonocardia</taxon>
    </lineage>
</organism>
<evidence type="ECO:0000313" key="2">
    <source>
        <dbReference type="Proteomes" id="UP000199614"/>
    </source>
</evidence>
<keyword evidence="2" id="KW-1185">Reference proteome</keyword>
<protein>
    <recommendedName>
        <fullName evidence="3">IS30 family transposase</fullName>
    </recommendedName>
</protein>
<proteinExistence type="predicted"/>
<feature type="non-terminal residue" evidence="1">
    <location>
        <position position="1"/>
    </location>
</feature>
<reference evidence="1 2" key="1">
    <citation type="submission" date="2016-10" db="EMBL/GenBank/DDBJ databases">
        <authorList>
            <person name="de Groot N.N."/>
        </authorList>
    </citation>
    <scope>NUCLEOTIDE SEQUENCE [LARGE SCALE GENOMIC DNA]</scope>
    <source>
        <strain evidence="1 2">CGMCC 4.1877</strain>
    </source>
</reference>